<evidence type="ECO:0000313" key="1">
    <source>
        <dbReference type="EMBL" id="GGD75510.1"/>
    </source>
</evidence>
<keyword evidence="2" id="KW-1185">Reference proteome</keyword>
<name>A0ABQ1RQQ0_9MICO</name>
<comment type="caution">
    <text evidence="1">The sequence shown here is derived from an EMBL/GenBank/DDBJ whole genome shotgun (WGS) entry which is preliminary data.</text>
</comment>
<proteinExistence type="predicted"/>
<reference evidence="2" key="1">
    <citation type="journal article" date="2019" name="Int. J. Syst. Evol. Microbiol.">
        <title>The Global Catalogue of Microorganisms (GCM) 10K type strain sequencing project: providing services to taxonomists for standard genome sequencing and annotation.</title>
        <authorList>
            <consortium name="The Broad Institute Genomics Platform"/>
            <consortium name="The Broad Institute Genome Sequencing Center for Infectious Disease"/>
            <person name="Wu L."/>
            <person name="Ma J."/>
        </authorList>
    </citation>
    <scope>NUCLEOTIDE SEQUENCE [LARGE SCALE GENOMIC DNA]</scope>
    <source>
        <strain evidence="2">CCM 7640</strain>
    </source>
</reference>
<organism evidence="1 2">
    <name type="scientific">Microbacterium murale</name>
    <dbReference type="NCBI Taxonomy" id="1081040"/>
    <lineage>
        <taxon>Bacteria</taxon>
        <taxon>Bacillati</taxon>
        <taxon>Actinomycetota</taxon>
        <taxon>Actinomycetes</taxon>
        <taxon>Micrococcales</taxon>
        <taxon>Microbacteriaceae</taxon>
        <taxon>Microbacterium</taxon>
    </lineage>
</organism>
<dbReference type="InterPro" id="IPR012441">
    <property type="entry name" value="DUF1643"/>
</dbReference>
<accession>A0ABQ1RQQ0</accession>
<protein>
    <recommendedName>
        <fullName evidence="3">DUF1643 domain-containing protein</fullName>
    </recommendedName>
</protein>
<dbReference type="Pfam" id="PF07799">
    <property type="entry name" value="DUF1643"/>
    <property type="match status" value="1"/>
</dbReference>
<dbReference type="EMBL" id="BMCM01000002">
    <property type="protein sequence ID" value="GGD75510.1"/>
    <property type="molecule type" value="Genomic_DNA"/>
</dbReference>
<evidence type="ECO:0008006" key="3">
    <source>
        <dbReference type="Google" id="ProtNLM"/>
    </source>
</evidence>
<gene>
    <name evidence="1" type="ORF">GCM10007269_18220</name>
</gene>
<sequence length="188" mass="20804">MAPVEIQESVDGIVESEREWLYEHAADGSARFVLGEAGQNPLVCVGINPSTAVPNAPDPTIKRVRRFAADNGYDGWTMLNVYPQIATDPKDIDREHRAHLKAENEQHITRLVSDRPVTLLAAWGGLVTSRPYLPALLRDILEITTAAGCDWVSLGAPTKYGHPRHPLYVRGDTLLQSFDTGEYLRASF</sequence>
<evidence type="ECO:0000313" key="2">
    <source>
        <dbReference type="Proteomes" id="UP000629365"/>
    </source>
</evidence>
<dbReference type="Proteomes" id="UP000629365">
    <property type="component" value="Unassembled WGS sequence"/>
</dbReference>